<accession>A0A0R1ZK37</accession>
<proteinExistence type="predicted"/>
<evidence type="ECO:0000313" key="2">
    <source>
        <dbReference type="Proteomes" id="UP000051291"/>
    </source>
</evidence>
<dbReference type="STRING" id="1423820.FC64_GL001271"/>
<evidence type="ECO:0000313" key="1">
    <source>
        <dbReference type="EMBL" id="KRM52073.1"/>
    </source>
</evidence>
<dbReference type="EMBL" id="AYYZ01000029">
    <property type="protein sequence ID" value="KRM52073.1"/>
    <property type="molecule type" value="Genomic_DNA"/>
</dbReference>
<keyword evidence="2" id="KW-1185">Reference proteome</keyword>
<reference evidence="1 2" key="1">
    <citation type="journal article" date="2015" name="Genome Announc.">
        <title>Expanding the biotechnology potential of lactobacilli through comparative genomics of 213 strains and associated genera.</title>
        <authorList>
            <person name="Sun Z."/>
            <person name="Harris H.M."/>
            <person name="McCann A."/>
            <person name="Guo C."/>
            <person name="Argimon S."/>
            <person name="Zhang W."/>
            <person name="Yang X."/>
            <person name="Jeffery I.B."/>
            <person name="Cooney J.C."/>
            <person name="Kagawa T.F."/>
            <person name="Liu W."/>
            <person name="Song Y."/>
            <person name="Salvetti E."/>
            <person name="Wrobel A."/>
            <person name="Rasinkangas P."/>
            <person name="Parkhill J."/>
            <person name="Rea M.C."/>
            <person name="O'Sullivan O."/>
            <person name="Ritari J."/>
            <person name="Douillard F.P."/>
            <person name="Paul Ross R."/>
            <person name="Yang R."/>
            <person name="Briner A.E."/>
            <person name="Felis G.E."/>
            <person name="de Vos W.M."/>
            <person name="Barrangou R."/>
            <person name="Klaenhammer T.R."/>
            <person name="Caufield P.W."/>
            <person name="Cui Y."/>
            <person name="Zhang H."/>
            <person name="O'Toole P.W."/>
        </authorList>
    </citation>
    <scope>NUCLEOTIDE SEQUENCE [LARGE SCALE GENOMIC DNA]</scope>
    <source>
        <strain evidence="1 2">DSM 20653</strain>
    </source>
</reference>
<sequence length="195" mass="22562">MTINESILQRIKSLDTNIIEKQIRLIQLSYLLTPFDIKKSLTNHENSTYITDVLDNYIKHIDELGIIFENKNEINIGYSYPGLLNFSGWLIVIAKYRPQFLSSKKVISIYKKLLAANKKQKIKDDSLLTGWAGMEYARKIITSHTNEKIYSFPFKFNKTNQKIDDAINFTENIPLNQNVTNSPYLTGALAYVFKQ</sequence>
<name>A0A0R1ZK37_9LACO</name>
<dbReference type="RefSeq" id="WP_057907086.1">
    <property type="nucleotide sequence ID" value="NZ_AYYZ01000029.1"/>
</dbReference>
<gene>
    <name evidence="1" type="ORF">FC64_GL001271</name>
</gene>
<organism evidence="1 2">
    <name type="scientific">Ligilactobacillus araffinosus DSM 20653</name>
    <dbReference type="NCBI Taxonomy" id="1423820"/>
    <lineage>
        <taxon>Bacteria</taxon>
        <taxon>Bacillati</taxon>
        <taxon>Bacillota</taxon>
        <taxon>Bacilli</taxon>
        <taxon>Lactobacillales</taxon>
        <taxon>Lactobacillaceae</taxon>
        <taxon>Ligilactobacillus</taxon>
    </lineage>
</organism>
<dbReference type="AlphaFoldDB" id="A0A0R1ZK37"/>
<protein>
    <submittedName>
        <fullName evidence="1">Uncharacterized protein</fullName>
    </submittedName>
</protein>
<comment type="caution">
    <text evidence="1">The sequence shown here is derived from an EMBL/GenBank/DDBJ whole genome shotgun (WGS) entry which is preliminary data.</text>
</comment>
<dbReference type="PATRIC" id="fig|1423820.4.peg.1297"/>
<dbReference type="Proteomes" id="UP000051291">
    <property type="component" value="Unassembled WGS sequence"/>
</dbReference>